<evidence type="ECO:0000313" key="8">
    <source>
        <dbReference type="RefSeq" id="XP_017886540.1"/>
    </source>
</evidence>
<feature type="transmembrane region" description="Helical" evidence="6">
    <location>
        <begin position="82"/>
        <end position="101"/>
    </location>
</feature>
<evidence type="ECO:0000256" key="3">
    <source>
        <dbReference type="ARBA" id="ARBA00022692"/>
    </source>
</evidence>
<evidence type="ECO:0000313" key="7">
    <source>
        <dbReference type="Proteomes" id="UP000694925"/>
    </source>
</evidence>
<evidence type="ECO:0000256" key="5">
    <source>
        <dbReference type="ARBA" id="ARBA00023136"/>
    </source>
</evidence>
<feature type="transmembrane region" description="Helical" evidence="6">
    <location>
        <begin position="30"/>
        <end position="49"/>
    </location>
</feature>
<dbReference type="GeneID" id="108628848"/>
<comment type="subcellular location">
    <subcellularLocation>
        <location evidence="1">Membrane</location>
    </subcellularLocation>
</comment>
<dbReference type="InterPro" id="IPR005349">
    <property type="entry name" value="TMEM14"/>
</dbReference>
<keyword evidence="5 6" id="KW-0472">Membrane</keyword>
<gene>
    <name evidence="8" type="primary">LOC108628848</name>
</gene>
<feature type="transmembrane region" description="Helical" evidence="6">
    <location>
        <begin position="55"/>
        <end position="75"/>
    </location>
</feature>
<sequence length="109" mass="11125">MPADVLGYVYAAAVAAGGVLGYVKAQSIPSLGAGLAFGSVLGYGAYQTSEDPTNIRLSVAATLVLGGLMGVRYYSSGKMMPAGMLAILSTAMLIKTVVRSFTAVPMKTQ</sequence>
<evidence type="ECO:0000256" key="1">
    <source>
        <dbReference type="ARBA" id="ARBA00004370"/>
    </source>
</evidence>
<feature type="transmembrane region" description="Helical" evidence="6">
    <location>
        <begin position="6"/>
        <end position="23"/>
    </location>
</feature>
<dbReference type="RefSeq" id="XP_017886540.1">
    <property type="nucleotide sequence ID" value="XM_018031051.2"/>
</dbReference>
<name>A0AAJ7J775_9HYME</name>
<dbReference type="KEGG" id="ccal:108628848"/>
<comment type="similarity">
    <text evidence="2">Belongs to the TMEM14 family.</text>
</comment>
<evidence type="ECO:0000256" key="6">
    <source>
        <dbReference type="SAM" id="Phobius"/>
    </source>
</evidence>
<dbReference type="AlphaFoldDB" id="A0AAJ7J775"/>
<dbReference type="GO" id="GO:0031966">
    <property type="term" value="C:mitochondrial membrane"/>
    <property type="evidence" value="ECO:0007669"/>
    <property type="project" value="TreeGrafter"/>
</dbReference>
<dbReference type="Proteomes" id="UP000694925">
    <property type="component" value="Unplaced"/>
</dbReference>
<dbReference type="PANTHER" id="PTHR12668:SF43">
    <property type="entry name" value="TRANSMEMBRANE PROTEIN 14 HOMOLOG"/>
    <property type="match status" value="1"/>
</dbReference>
<dbReference type="GO" id="GO:0070453">
    <property type="term" value="P:regulation of heme biosynthetic process"/>
    <property type="evidence" value="ECO:0007669"/>
    <property type="project" value="TreeGrafter"/>
</dbReference>
<evidence type="ECO:0000256" key="2">
    <source>
        <dbReference type="ARBA" id="ARBA00007590"/>
    </source>
</evidence>
<keyword evidence="7" id="KW-1185">Reference proteome</keyword>
<dbReference type="PANTHER" id="PTHR12668">
    <property type="entry name" value="TRANSMEMBRANE PROTEIN 14, 15"/>
    <property type="match status" value="1"/>
</dbReference>
<organism evidence="7 8">
    <name type="scientific">Ceratina calcarata</name>
    <dbReference type="NCBI Taxonomy" id="156304"/>
    <lineage>
        <taxon>Eukaryota</taxon>
        <taxon>Metazoa</taxon>
        <taxon>Ecdysozoa</taxon>
        <taxon>Arthropoda</taxon>
        <taxon>Hexapoda</taxon>
        <taxon>Insecta</taxon>
        <taxon>Pterygota</taxon>
        <taxon>Neoptera</taxon>
        <taxon>Endopterygota</taxon>
        <taxon>Hymenoptera</taxon>
        <taxon>Apocrita</taxon>
        <taxon>Aculeata</taxon>
        <taxon>Apoidea</taxon>
        <taxon>Anthophila</taxon>
        <taxon>Apidae</taxon>
        <taxon>Ceratina</taxon>
        <taxon>Zadontomerus</taxon>
    </lineage>
</organism>
<dbReference type="InterPro" id="IPR044890">
    <property type="entry name" value="TMEM14_sf"/>
</dbReference>
<protein>
    <submittedName>
        <fullName evidence="8">Transmembrane protein 14 homolog</fullName>
    </submittedName>
</protein>
<dbReference type="Pfam" id="PF03647">
    <property type="entry name" value="Tmemb_14"/>
    <property type="match status" value="1"/>
</dbReference>
<keyword evidence="4 6" id="KW-1133">Transmembrane helix</keyword>
<proteinExistence type="inferred from homology"/>
<dbReference type="Gene3D" id="1.10.10.1740">
    <property type="entry name" value="Transmembrane protein 14-like"/>
    <property type="match status" value="1"/>
</dbReference>
<accession>A0AAJ7J775</accession>
<keyword evidence="3 6" id="KW-0812">Transmembrane</keyword>
<reference evidence="8" key="1">
    <citation type="submission" date="2025-08" db="UniProtKB">
        <authorList>
            <consortium name="RefSeq"/>
        </authorList>
    </citation>
    <scope>IDENTIFICATION</scope>
    <source>
        <tissue evidence="8">Whole body</tissue>
    </source>
</reference>
<evidence type="ECO:0000256" key="4">
    <source>
        <dbReference type="ARBA" id="ARBA00022989"/>
    </source>
</evidence>